<comment type="caution">
    <text evidence="2">The sequence shown here is derived from an EMBL/GenBank/DDBJ whole genome shotgun (WGS) entry which is preliminary data.</text>
</comment>
<feature type="domain" description="Bacterial mobilisation" evidence="1">
    <location>
        <begin position="114"/>
        <end position="135"/>
    </location>
</feature>
<dbReference type="OrthoDB" id="7779024at2"/>
<protein>
    <submittedName>
        <fullName evidence="2">Plasmid mobilization relaxosome protein MobC</fullName>
    </submittedName>
</protein>
<evidence type="ECO:0000313" key="3">
    <source>
        <dbReference type="Proteomes" id="UP000305887"/>
    </source>
</evidence>
<proteinExistence type="predicted"/>
<dbReference type="Proteomes" id="UP000305887">
    <property type="component" value="Unassembled WGS sequence"/>
</dbReference>
<organism evidence="2 3">
    <name type="scientific">Rubellimicrobium rubrum</name>
    <dbReference type="NCBI Taxonomy" id="2585369"/>
    <lineage>
        <taxon>Bacteria</taxon>
        <taxon>Pseudomonadati</taxon>
        <taxon>Pseudomonadota</taxon>
        <taxon>Alphaproteobacteria</taxon>
        <taxon>Rhodobacterales</taxon>
        <taxon>Roseobacteraceae</taxon>
        <taxon>Rubellimicrobium</taxon>
    </lineage>
</organism>
<dbReference type="EMBL" id="VDFU01000040">
    <property type="protein sequence ID" value="TNC46182.1"/>
    <property type="molecule type" value="Genomic_DNA"/>
</dbReference>
<keyword evidence="3" id="KW-1185">Reference proteome</keyword>
<dbReference type="Pfam" id="PF05713">
    <property type="entry name" value="MobC"/>
    <property type="match status" value="1"/>
</dbReference>
<evidence type="ECO:0000313" key="2">
    <source>
        <dbReference type="EMBL" id="TNC46182.1"/>
    </source>
</evidence>
<dbReference type="RefSeq" id="WP_139078702.1">
    <property type="nucleotide sequence ID" value="NZ_VDFU01000040.1"/>
</dbReference>
<dbReference type="AlphaFoldDB" id="A0A5C4MP45"/>
<name>A0A5C4MP45_9RHOB</name>
<reference evidence="2 3" key="1">
    <citation type="submission" date="2019-06" db="EMBL/GenBank/DDBJ databases">
        <title>YIM 131921 draft genome.</title>
        <authorList>
            <person name="Jiang L."/>
        </authorList>
    </citation>
    <scope>NUCLEOTIDE SEQUENCE [LARGE SCALE GENOMIC DNA]</scope>
    <source>
        <strain evidence="2 3">YIM 131921</strain>
    </source>
</reference>
<dbReference type="Pfam" id="PF13384">
    <property type="entry name" value="HTH_23"/>
    <property type="match status" value="1"/>
</dbReference>
<evidence type="ECO:0000259" key="1">
    <source>
        <dbReference type="Pfam" id="PF05713"/>
    </source>
</evidence>
<dbReference type="Gene3D" id="1.10.10.60">
    <property type="entry name" value="Homeodomain-like"/>
    <property type="match status" value="1"/>
</dbReference>
<dbReference type="InterPro" id="IPR008687">
    <property type="entry name" value="MobC"/>
</dbReference>
<gene>
    <name evidence="2" type="primary">mobC</name>
    <name evidence="2" type="ORF">FHG66_19405</name>
</gene>
<sequence length="189" mass="20863">MADRRLTEAQRREIAQDRATGVPAQALAVRFGVSRKTIERTVARHRGGPPVGRPPGRTLGVWVSDQDLRAFDAVIARHGLSRSDAMKRMMRVVGDVFTDNDDRLEAVQALSAAINRIGNNVNQIARACNEARRQGQPLPYTTQAHAEVQEALKVVFAAADQMQQLAQGRRARLSLATQAVFQREGEDDL</sequence>
<accession>A0A5C4MP45</accession>